<accession>A0A382MTI2</accession>
<dbReference type="AlphaFoldDB" id="A0A382MTI2"/>
<name>A0A382MTI2_9ZZZZ</name>
<dbReference type="SUPFAM" id="SSF53448">
    <property type="entry name" value="Nucleotide-diphospho-sugar transferases"/>
    <property type="match status" value="1"/>
</dbReference>
<proteinExistence type="predicted"/>
<feature type="domain" description="Glycosyltransferase 2-like" evidence="2">
    <location>
        <begin position="100"/>
        <end position="212"/>
    </location>
</feature>
<reference evidence="3" key="1">
    <citation type="submission" date="2018-05" db="EMBL/GenBank/DDBJ databases">
        <authorList>
            <person name="Lanie J.A."/>
            <person name="Ng W.-L."/>
            <person name="Kazmierczak K.M."/>
            <person name="Andrzejewski T.M."/>
            <person name="Davidsen T.M."/>
            <person name="Wayne K.J."/>
            <person name="Tettelin H."/>
            <person name="Glass J.I."/>
            <person name="Rusch D."/>
            <person name="Podicherti R."/>
            <person name="Tsui H.-C.T."/>
            <person name="Winkler M.E."/>
        </authorList>
    </citation>
    <scope>NUCLEOTIDE SEQUENCE</scope>
</reference>
<keyword evidence="1" id="KW-0812">Transmembrane</keyword>
<protein>
    <recommendedName>
        <fullName evidence="2">Glycosyltransferase 2-like domain-containing protein</fullName>
    </recommendedName>
</protein>
<dbReference type="Pfam" id="PF00535">
    <property type="entry name" value="Glycos_transf_2"/>
    <property type="match status" value="1"/>
</dbReference>
<keyword evidence="1" id="KW-1133">Transmembrane helix</keyword>
<dbReference type="CDD" id="cd04179">
    <property type="entry name" value="DPM_DPG-synthase_like"/>
    <property type="match status" value="1"/>
</dbReference>
<feature type="transmembrane region" description="Helical" evidence="1">
    <location>
        <begin position="7"/>
        <end position="30"/>
    </location>
</feature>
<organism evidence="3">
    <name type="scientific">marine metagenome</name>
    <dbReference type="NCBI Taxonomy" id="408172"/>
    <lineage>
        <taxon>unclassified sequences</taxon>
        <taxon>metagenomes</taxon>
        <taxon>ecological metagenomes</taxon>
    </lineage>
</organism>
<dbReference type="Gene3D" id="3.90.550.10">
    <property type="entry name" value="Spore Coat Polysaccharide Biosynthesis Protein SpsA, Chain A"/>
    <property type="match status" value="1"/>
</dbReference>
<keyword evidence="1" id="KW-0472">Membrane</keyword>
<evidence type="ECO:0000313" key="3">
    <source>
        <dbReference type="EMBL" id="SVC51718.1"/>
    </source>
</evidence>
<feature type="transmembrane region" description="Helical" evidence="1">
    <location>
        <begin position="50"/>
        <end position="75"/>
    </location>
</feature>
<dbReference type="PANTHER" id="PTHR48090:SF7">
    <property type="entry name" value="RFBJ PROTEIN"/>
    <property type="match status" value="1"/>
</dbReference>
<evidence type="ECO:0000256" key="1">
    <source>
        <dbReference type="SAM" id="Phobius"/>
    </source>
</evidence>
<dbReference type="PANTHER" id="PTHR48090">
    <property type="entry name" value="UNDECAPRENYL-PHOSPHATE 4-DEOXY-4-FORMAMIDO-L-ARABINOSE TRANSFERASE-RELATED"/>
    <property type="match status" value="1"/>
</dbReference>
<gene>
    <name evidence="3" type="ORF">METZ01_LOCUS304572</name>
</gene>
<dbReference type="InterPro" id="IPR050256">
    <property type="entry name" value="Glycosyltransferase_2"/>
</dbReference>
<dbReference type="InterPro" id="IPR001173">
    <property type="entry name" value="Glyco_trans_2-like"/>
</dbReference>
<dbReference type="EMBL" id="UINC01095548">
    <property type="protein sequence ID" value="SVC51718.1"/>
    <property type="molecule type" value="Genomic_DNA"/>
</dbReference>
<sequence>MGIFFTAIVISFFVLFFMNILFVILNLIFISTDGLQTYGLLNDRSFIDLISVSVFFKWILLGDAIWIIIALMFAVKRKHYKTNEEFHYLTWHAISEPRICVIVPAYNEEPIIEKVVKDYLNEDNVIEVLVIDNHSTDKTADIAKKCGAKVIRKERNTGYADSCVMGFKESLKTNANILVLTEADGTFNSRDLSKMVPYLENADMVIGTREIQVLSEKGNQNKMFYVWGNFQE</sequence>
<evidence type="ECO:0000259" key="2">
    <source>
        <dbReference type="Pfam" id="PF00535"/>
    </source>
</evidence>
<dbReference type="InterPro" id="IPR029044">
    <property type="entry name" value="Nucleotide-diphossugar_trans"/>
</dbReference>